<dbReference type="EMBL" id="HBUE01212862">
    <property type="protein sequence ID" value="CAG6535186.1"/>
    <property type="molecule type" value="Transcribed_RNA"/>
</dbReference>
<dbReference type="EMBL" id="HBUE01212863">
    <property type="protein sequence ID" value="CAG6535187.1"/>
    <property type="molecule type" value="Transcribed_RNA"/>
</dbReference>
<reference evidence="1" key="1">
    <citation type="submission" date="2021-05" db="EMBL/GenBank/DDBJ databases">
        <authorList>
            <person name="Alioto T."/>
            <person name="Alioto T."/>
            <person name="Gomez Garrido J."/>
        </authorList>
    </citation>
    <scope>NUCLEOTIDE SEQUENCE</scope>
</reference>
<dbReference type="EMBL" id="HBUE01212861">
    <property type="protein sequence ID" value="CAG6535185.1"/>
    <property type="molecule type" value="Transcribed_RNA"/>
</dbReference>
<dbReference type="EMBL" id="HBUE01319352">
    <property type="protein sequence ID" value="CAG6587153.1"/>
    <property type="molecule type" value="Transcribed_RNA"/>
</dbReference>
<name>A0A8D8HJ13_CULPI</name>
<dbReference type="EMBL" id="HBUE01319350">
    <property type="protein sequence ID" value="CAG6587151.1"/>
    <property type="molecule type" value="Transcribed_RNA"/>
</dbReference>
<accession>A0A8D8HJ13</accession>
<dbReference type="EMBL" id="HBUE01319353">
    <property type="protein sequence ID" value="CAG6587154.1"/>
    <property type="molecule type" value="Transcribed_RNA"/>
</dbReference>
<sequence>MVSFLWRRCSAERSGTWNGLGTVVTPDGRSNLEAAATTVALSSSRFLSVSSKLASSVSVDMVPFSFLLRVELVSIHCASSQRFDVLYVDLVLFYFPSLGPLVSRSKSCEPSS</sequence>
<organism evidence="1">
    <name type="scientific">Culex pipiens</name>
    <name type="common">House mosquito</name>
    <dbReference type="NCBI Taxonomy" id="7175"/>
    <lineage>
        <taxon>Eukaryota</taxon>
        <taxon>Metazoa</taxon>
        <taxon>Ecdysozoa</taxon>
        <taxon>Arthropoda</taxon>
        <taxon>Hexapoda</taxon>
        <taxon>Insecta</taxon>
        <taxon>Pterygota</taxon>
        <taxon>Neoptera</taxon>
        <taxon>Endopterygota</taxon>
        <taxon>Diptera</taxon>
        <taxon>Nematocera</taxon>
        <taxon>Culicoidea</taxon>
        <taxon>Culicidae</taxon>
        <taxon>Culicinae</taxon>
        <taxon>Culicini</taxon>
        <taxon>Culex</taxon>
        <taxon>Culex</taxon>
    </lineage>
</organism>
<proteinExistence type="predicted"/>
<dbReference type="EMBL" id="HBUE01212860">
    <property type="protein sequence ID" value="CAG6535184.1"/>
    <property type="molecule type" value="Transcribed_RNA"/>
</dbReference>
<dbReference type="AlphaFoldDB" id="A0A8D8HJ13"/>
<evidence type="ECO:0000313" key="1">
    <source>
        <dbReference type="EMBL" id="CAG6535187.1"/>
    </source>
</evidence>
<dbReference type="EMBL" id="HBUE01212859">
    <property type="protein sequence ID" value="CAG6535183.1"/>
    <property type="molecule type" value="Transcribed_RNA"/>
</dbReference>
<dbReference type="EMBL" id="HBUE01319351">
    <property type="protein sequence ID" value="CAG6587152.1"/>
    <property type="molecule type" value="Transcribed_RNA"/>
</dbReference>
<protein>
    <submittedName>
        <fullName evidence="1">(northern house mosquito) hypothetical protein</fullName>
    </submittedName>
</protein>
<dbReference type="EMBL" id="HBUE01319349">
    <property type="protein sequence ID" value="CAG6587150.1"/>
    <property type="molecule type" value="Transcribed_RNA"/>
</dbReference>